<organism evidence="2 3">
    <name type="scientific">Vibrio cholerae</name>
    <dbReference type="NCBI Taxonomy" id="666"/>
    <lineage>
        <taxon>Bacteria</taxon>
        <taxon>Pseudomonadati</taxon>
        <taxon>Pseudomonadota</taxon>
        <taxon>Gammaproteobacteria</taxon>
        <taxon>Vibrionales</taxon>
        <taxon>Vibrionaceae</taxon>
        <taxon>Vibrio</taxon>
    </lineage>
</organism>
<gene>
    <name evidence="2" type="ORF">ERS013165_00568</name>
</gene>
<reference evidence="2 3" key="1">
    <citation type="submission" date="2015-07" db="EMBL/GenBank/DDBJ databases">
        <authorList>
            <consortium name="Pathogen Informatics"/>
        </authorList>
    </citation>
    <scope>NUCLEOTIDE SEQUENCE [LARGE SCALE GENOMIC DNA]</scope>
    <source>
        <strain evidence="2 3">A51</strain>
    </source>
</reference>
<name>A0A655P5D6_VIBCL</name>
<feature type="compositionally biased region" description="Low complexity" evidence="1">
    <location>
        <begin position="79"/>
        <end position="103"/>
    </location>
</feature>
<dbReference type="Proteomes" id="UP000044806">
    <property type="component" value="Unassembled WGS sequence"/>
</dbReference>
<evidence type="ECO:0000313" key="2">
    <source>
        <dbReference type="EMBL" id="CRZ93724.1"/>
    </source>
</evidence>
<dbReference type="EMBL" id="CWOW01000002">
    <property type="protein sequence ID" value="CRZ93724.1"/>
    <property type="molecule type" value="Genomic_DNA"/>
</dbReference>
<evidence type="ECO:0000313" key="3">
    <source>
        <dbReference type="Proteomes" id="UP000044806"/>
    </source>
</evidence>
<feature type="region of interest" description="Disordered" evidence="1">
    <location>
        <begin position="1"/>
        <end position="20"/>
    </location>
</feature>
<accession>A0A655P5D6</accession>
<dbReference type="AlphaFoldDB" id="A0A655P5D6"/>
<evidence type="ECO:0000256" key="1">
    <source>
        <dbReference type="SAM" id="MobiDB-lite"/>
    </source>
</evidence>
<sequence>METRSGFKKRSNSRSYSSGSRSVIFSAYATNEPAPEPRPGPTGISLSFDHWINSITIKKYPGKPIWLITSSSTCKRSSYSGRRLARTSGSGKRNSSRSSNPSRDFITRKSSIAIPPVGKLGRKYSPKRTVTLQRLAISTLLANASGMSANSSHISASLRRYCFGL</sequence>
<feature type="region of interest" description="Disordered" evidence="1">
    <location>
        <begin position="79"/>
        <end position="108"/>
    </location>
</feature>
<protein>
    <submittedName>
        <fullName evidence="2">Uncharacterized protein</fullName>
    </submittedName>
</protein>
<feature type="compositionally biased region" description="Basic residues" evidence="1">
    <location>
        <begin position="1"/>
        <end position="12"/>
    </location>
</feature>
<proteinExistence type="predicted"/>